<feature type="transmembrane region" description="Helical" evidence="1">
    <location>
        <begin position="52"/>
        <end position="74"/>
    </location>
</feature>
<evidence type="ECO:0000313" key="3">
    <source>
        <dbReference type="Proteomes" id="UP000004691"/>
    </source>
</evidence>
<keyword evidence="1" id="KW-0472">Membrane</keyword>
<accession>I0V469</accession>
<evidence type="ECO:0000256" key="1">
    <source>
        <dbReference type="SAM" id="Phobius"/>
    </source>
</evidence>
<dbReference type="Proteomes" id="UP000004691">
    <property type="component" value="Unassembled WGS sequence"/>
</dbReference>
<protein>
    <submittedName>
        <fullName evidence="2">Uncharacterized protein</fullName>
    </submittedName>
</protein>
<organism evidence="2 3">
    <name type="scientific">Saccharomonospora xinjiangensis XJ-54</name>
    <dbReference type="NCBI Taxonomy" id="882086"/>
    <lineage>
        <taxon>Bacteria</taxon>
        <taxon>Bacillati</taxon>
        <taxon>Actinomycetota</taxon>
        <taxon>Actinomycetes</taxon>
        <taxon>Pseudonocardiales</taxon>
        <taxon>Pseudonocardiaceae</taxon>
        <taxon>Saccharomonospora</taxon>
    </lineage>
</organism>
<dbReference type="AlphaFoldDB" id="I0V469"/>
<dbReference type="EMBL" id="JH636049">
    <property type="protein sequence ID" value="EID54922.1"/>
    <property type="molecule type" value="Genomic_DNA"/>
</dbReference>
<feature type="transmembrane region" description="Helical" evidence="1">
    <location>
        <begin position="20"/>
        <end position="46"/>
    </location>
</feature>
<name>I0V469_9PSEU</name>
<gene>
    <name evidence="2" type="ORF">SacxiDRAFT_2703</name>
</gene>
<keyword evidence="3" id="KW-1185">Reference proteome</keyword>
<sequence>MSGMGTAVHDTNSATTRKPWLMRIGIGLFSVGMLAVVAVFVLFAAGYSELPVWLSAGAGVITPLGLALGFISLVREHRRG</sequence>
<dbReference type="OrthoDB" id="5195823at2"/>
<proteinExistence type="predicted"/>
<keyword evidence="1" id="KW-1133">Transmembrane helix</keyword>
<reference evidence="2 3" key="1">
    <citation type="submission" date="2012-01" db="EMBL/GenBank/DDBJ databases">
        <title>Improved High-Quality Draft sequence of Saccharomonospora xinjiangensis XJ-54.</title>
        <authorList>
            <consortium name="US DOE Joint Genome Institute"/>
            <person name="Lucas S."/>
            <person name="Han J."/>
            <person name="Lapidus A."/>
            <person name="Cheng J.-F."/>
            <person name="Goodwin L."/>
            <person name="Pitluck S."/>
            <person name="Peters L."/>
            <person name="Mikhailova N."/>
            <person name="Teshima H."/>
            <person name="Detter J.C."/>
            <person name="Han C."/>
            <person name="Tapia R."/>
            <person name="Land M."/>
            <person name="Hauser L."/>
            <person name="Kyrpides N."/>
            <person name="Ivanova N."/>
            <person name="Pagani I."/>
            <person name="Brambilla E.-M."/>
            <person name="Klenk H.-P."/>
            <person name="Woyke T."/>
        </authorList>
    </citation>
    <scope>NUCLEOTIDE SEQUENCE [LARGE SCALE GENOMIC DNA]</scope>
    <source>
        <strain evidence="2 3">XJ-54</strain>
    </source>
</reference>
<keyword evidence="1" id="KW-0812">Transmembrane</keyword>
<evidence type="ECO:0000313" key="2">
    <source>
        <dbReference type="EMBL" id="EID54922.1"/>
    </source>
</evidence>
<dbReference type="HOGENOM" id="CLU_192295_0_0_11"/>